<dbReference type="InterPro" id="IPR037041">
    <property type="entry name" value="Trigger_fac_C_sf"/>
</dbReference>
<evidence type="ECO:0000256" key="5">
    <source>
        <dbReference type="ARBA" id="ARBA00023110"/>
    </source>
</evidence>
<keyword evidence="9" id="KW-0132">Cell division</keyword>
<comment type="caution">
    <text evidence="12">The sequence shown here is derived from an EMBL/GenBank/DDBJ whole genome shotgun (WGS) entry which is preliminary data.</text>
</comment>
<dbReference type="InterPro" id="IPR008880">
    <property type="entry name" value="Trigger_fac_C"/>
</dbReference>
<gene>
    <name evidence="9" type="primary">tig</name>
    <name evidence="12" type="ORF">GXW78_19230</name>
</gene>
<comment type="similarity">
    <text evidence="2 9">Belongs to the FKBP-type PPIase family. Tig subfamily.</text>
</comment>
<organism evidence="12 13">
    <name type="scientific">Neoroseomonas terrae</name>
    <dbReference type="NCBI Taxonomy" id="424799"/>
    <lineage>
        <taxon>Bacteria</taxon>
        <taxon>Pseudomonadati</taxon>
        <taxon>Pseudomonadota</taxon>
        <taxon>Alphaproteobacteria</taxon>
        <taxon>Acetobacterales</taxon>
        <taxon>Acetobacteraceae</taxon>
        <taxon>Neoroseomonas</taxon>
    </lineage>
</organism>
<dbReference type="Gene3D" id="1.10.3120.10">
    <property type="entry name" value="Trigger factor, C-terminal domain"/>
    <property type="match status" value="1"/>
</dbReference>
<dbReference type="Pfam" id="PF05697">
    <property type="entry name" value="Trigger_N"/>
    <property type="match status" value="1"/>
</dbReference>
<evidence type="ECO:0000256" key="8">
    <source>
        <dbReference type="ARBA" id="ARBA00029986"/>
    </source>
</evidence>
<keyword evidence="6 9" id="KW-0143">Chaperone</keyword>
<dbReference type="InterPro" id="IPR005215">
    <property type="entry name" value="Trig_fac"/>
</dbReference>
<proteinExistence type="inferred from homology"/>
<evidence type="ECO:0000313" key="13">
    <source>
        <dbReference type="Proteomes" id="UP000698752"/>
    </source>
</evidence>
<dbReference type="SUPFAM" id="SSF102735">
    <property type="entry name" value="Trigger factor ribosome-binding domain"/>
    <property type="match status" value="1"/>
</dbReference>
<keyword evidence="13" id="KW-1185">Reference proteome</keyword>
<dbReference type="Proteomes" id="UP000698752">
    <property type="component" value="Unassembled WGS sequence"/>
</dbReference>
<dbReference type="Pfam" id="PF05698">
    <property type="entry name" value="Trigger_C"/>
    <property type="match status" value="1"/>
</dbReference>
<dbReference type="InterPro" id="IPR027304">
    <property type="entry name" value="Trigger_fact/SurA_dom_sf"/>
</dbReference>
<evidence type="ECO:0000256" key="2">
    <source>
        <dbReference type="ARBA" id="ARBA00005464"/>
    </source>
</evidence>
<evidence type="ECO:0000256" key="9">
    <source>
        <dbReference type="HAMAP-Rule" id="MF_00303"/>
    </source>
</evidence>
<feature type="domain" description="Trigger factor C-terminal" evidence="11">
    <location>
        <begin position="440"/>
        <end position="582"/>
    </location>
</feature>
<evidence type="ECO:0000256" key="4">
    <source>
        <dbReference type="ARBA" id="ARBA00016902"/>
    </source>
</evidence>
<name>A0ABS5ELA5_9PROT</name>
<dbReference type="EMBL" id="JAAEDI010000021">
    <property type="protein sequence ID" value="MBR0651811.1"/>
    <property type="molecule type" value="Genomic_DNA"/>
</dbReference>
<accession>A0ABS5ELA5</accession>
<dbReference type="RefSeq" id="WP_211870525.1">
    <property type="nucleotide sequence ID" value="NZ_JAAEDI010000021.1"/>
</dbReference>
<comment type="domain">
    <text evidence="9">Consists of 3 domains; the N-terminus binds the ribosome, the middle domain has PPIase activity, while the C-terminus has intrinsic chaperone activity on its own.</text>
</comment>
<comment type="subcellular location">
    <subcellularLocation>
        <location evidence="9">Cytoplasm</location>
    </subcellularLocation>
    <text evidence="9">About half TF is bound to the ribosome near the polypeptide exit tunnel while the other half is free in the cytoplasm.</text>
</comment>
<reference evidence="13" key="1">
    <citation type="journal article" date="2021" name="Syst. Appl. Microbiol.">
        <title>Roseomonas hellenica sp. nov., isolated from roots of wild-growing Alkanna tinctoria.</title>
        <authorList>
            <person name="Rat A."/>
            <person name="Naranjo H.D."/>
            <person name="Lebbe L."/>
            <person name="Cnockaert M."/>
            <person name="Krigas N."/>
            <person name="Grigoriadou K."/>
            <person name="Maloupa E."/>
            <person name="Willems A."/>
        </authorList>
    </citation>
    <scope>NUCLEOTIDE SEQUENCE [LARGE SCALE GENOMIC DNA]</scope>
    <source>
        <strain evidence="13">LMG 31159</strain>
    </source>
</reference>
<protein>
    <recommendedName>
        <fullName evidence="4 9">Trigger factor</fullName>
        <shortName evidence="9">TF</shortName>
        <ecNumber evidence="3 9">5.2.1.8</ecNumber>
    </recommendedName>
    <alternativeName>
        <fullName evidence="8 9">PPIase</fullName>
    </alternativeName>
</protein>
<dbReference type="InterPro" id="IPR008881">
    <property type="entry name" value="Trigger_fac_ribosome-bd_bac"/>
</dbReference>
<keyword evidence="7 9" id="KW-0413">Isomerase</keyword>
<comment type="function">
    <text evidence="9">Involved in protein export. Acts as a chaperone by maintaining the newly synthesized protein in an open conformation. Functions as a peptidyl-prolyl cis-trans isomerase.</text>
</comment>
<evidence type="ECO:0000313" key="12">
    <source>
        <dbReference type="EMBL" id="MBR0651811.1"/>
    </source>
</evidence>
<dbReference type="InterPro" id="IPR046357">
    <property type="entry name" value="PPIase_dom_sf"/>
</dbReference>
<evidence type="ECO:0000259" key="11">
    <source>
        <dbReference type="Pfam" id="PF05698"/>
    </source>
</evidence>
<dbReference type="HAMAP" id="MF_00303">
    <property type="entry name" value="Trigger_factor_Tig"/>
    <property type="match status" value="1"/>
</dbReference>
<dbReference type="Gene3D" id="3.30.70.1050">
    <property type="entry name" value="Trigger factor ribosome-binding domain"/>
    <property type="match status" value="1"/>
</dbReference>
<keyword evidence="5 9" id="KW-0697">Rotamase</keyword>
<keyword evidence="9" id="KW-0963">Cytoplasm</keyword>
<evidence type="ECO:0000256" key="3">
    <source>
        <dbReference type="ARBA" id="ARBA00013194"/>
    </source>
</evidence>
<dbReference type="InterPro" id="IPR036611">
    <property type="entry name" value="Trigger_fac_ribosome-bd_sf"/>
</dbReference>
<feature type="domain" description="Trigger factor ribosome-binding bacterial" evidence="10">
    <location>
        <begin position="1"/>
        <end position="144"/>
    </location>
</feature>
<dbReference type="EC" id="5.2.1.8" evidence="3 9"/>
<evidence type="ECO:0000256" key="1">
    <source>
        <dbReference type="ARBA" id="ARBA00000971"/>
    </source>
</evidence>
<dbReference type="Gene3D" id="3.10.50.40">
    <property type="match status" value="1"/>
</dbReference>
<sequence length="600" mass="64437">MHVTETETDGLKRGYAIAIPAAEIAGRRDARLAEIAAGVPIAGFRRGEAPRAVILQRFGASVLGEVLEDVVAEAVRRLIADRRLRPAMPPKVEVGAFAEDTDLVINVGLELLPDVPLPDLSDLHLERLRAQPGQAHLDRALARLAMRHGRFEDLAGEPAARGDILVCDVEGGVLHDLLANGVALGARVGSPGLPPTSWSLDASPGLSCDIVATGSENGLICFDARLRGMTGRDAFLRLFPARPKEQKAAPGQVLTLCMRARVLTGELPTAARVRLGFNERAEDDFLRSVRAPAQLGDAEIRGSFVLTDDERLAYARPLLDIGFPPGIEVDVTFRIGPARIFAGAEEPEALLFAGGSMIAAPIEVGAAGVGFSSQLEGLAPGETRVVEAMLPADHAVSELANRRVRHAVTATGLKRRRPLAHGEELARALKLPDTAAMRVAVMQSLQRECDARSGQRLRIALLDRLAAGASFPVPECLLGAEFDQIWQRVRPGPAEGAGDEALRADYRVVAARRVRLRLLVTRLAEAHEVQVTEAEMARAIRRDAARYPGQERQVLDFYRGNAAALEALRAPLVEAKVIDLLIAGAAVTDRVVTPEELGME</sequence>
<dbReference type="SUPFAM" id="SSF109998">
    <property type="entry name" value="Triger factor/SurA peptide-binding domain-like"/>
    <property type="match status" value="1"/>
</dbReference>
<evidence type="ECO:0000256" key="7">
    <source>
        <dbReference type="ARBA" id="ARBA00023235"/>
    </source>
</evidence>
<keyword evidence="9" id="KW-0131">Cell cycle</keyword>
<evidence type="ECO:0000259" key="10">
    <source>
        <dbReference type="Pfam" id="PF05697"/>
    </source>
</evidence>
<evidence type="ECO:0000256" key="6">
    <source>
        <dbReference type="ARBA" id="ARBA00023186"/>
    </source>
</evidence>
<comment type="catalytic activity">
    <reaction evidence="1 9">
        <text>[protein]-peptidylproline (omega=180) = [protein]-peptidylproline (omega=0)</text>
        <dbReference type="Rhea" id="RHEA:16237"/>
        <dbReference type="Rhea" id="RHEA-COMP:10747"/>
        <dbReference type="Rhea" id="RHEA-COMP:10748"/>
        <dbReference type="ChEBI" id="CHEBI:83833"/>
        <dbReference type="ChEBI" id="CHEBI:83834"/>
        <dbReference type="EC" id="5.2.1.8"/>
    </reaction>
</comment>